<keyword evidence="2" id="KW-1185">Reference proteome</keyword>
<comment type="caution">
    <text evidence="1">The sequence shown here is derived from an EMBL/GenBank/DDBJ whole genome shotgun (WGS) entry which is preliminary data.</text>
</comment>
<sequence length="136" mass="14928">MLLKGKMEIGFDMQVQMEFHGDSGMGIASDPKREMKAAREGVSRMARDVGLARAEGGSAQGVEGCAIACGPATSNLKHWDKFLPRGYECWAAGSGFSISWIEARKQAGWAQAWWCFCVELVMAFSFSLEAFLGYQM</sequence>
<dbReference type="AlphaFoldDB" id="A0A7J0DPX2"/>
<protein>
    <submittedName>
        <fullName evidence="1">Uncharacterized protein</fullName>
    </submittedName>
</protein>
<dbReference type="Proteomes" id="UP000585474">
    <property type="component" value="Unassembled WGS sequence"/>
</dbReference>
<dbReference type="EMBL" id="BJWL01000339">
    <property type="protein sequence ID" value="GFS39965.1"/>
    <property type="molecule type" value="Genomic_DNA"/>
</dbReference>
<accession>A0A7J0DPX2</accession>
<evidence type="ECO:0000313" key="1">
    <source>
        <dbReference type="EMBL" id="GFS39965.1"/>
    </source>
</evidence>
<organism evidence="1 2">
    <name type="scientific">Actinidia rufa</name>
    <dbReference type="NCBI Taxonomy" id="165716"/>
    <lineage>
        <taxon>Eukaryota</taxon>
        <taxon>Viridiplantae</taxon>
        <taxon>Streptophyta</taxon>
        <taxon>Embryophyta</taxon>
        <taxon>Tracheophyta</taxon>
        <taxon>Spermatophyta</taxon>
        <taxon>Magnoliopsida</taxon>
        <taxon>eudicotyledons</taxon>
        <taxon>Gunneridae</taxon>
        <taxon>Pentapetalae</taxon>
        <taxon>asterids</taxon>
        <taxon>Ericales</taxon>
        <taxon>Actinidiaceae</taxon>
        <taxon>Actinidia</taxon>
    </lineage>
</organism>
<reference evidence="2" key="1">
    <citation type="submission" date="2019-07" db="EMBL/GenBank/DDBJ databases">
        <title>De Novo Assembly of kiwifruit Actinidia rufa.</title>
        <authorList>
            <person name="Sugita-Konishi S."/>
            <person name="Sato K."/>
            <person name="Mori E."/>
            <person name="Abe Y."/>
            <person name="Kisaki G."/>
            <person name="Hamano K."/>
            <person name="Suezawa K."/>
            <person name="Otani M."/>
            <person name="Fukuda T."/>
            <person name="Manabe T."/>
            <person name="Gomi K."/>
            <person name="Tabuchi M."/>
            <person name="Akimitsu K."/>
            <person name="Kataoka I."/>
        </authorList>
    </citation>
    <scope>NUCLEOTIDE SEQUENCE [LARGE SCALE GENOMIC DNA]</scope>
    <source>
        <strain evidence="2">cv. Fuchu</strain>
    </source>
</reference>
<gene>
    <name evidence="1" type="ORF">Acr_00g0065840</name>
</gene>
<proteinExistence type="predicted"/>
<name>A0A7J0DPX2_9ERIC</name>
<evidence type="ECO:0000313" key="2">
    <source>
        <dbReference type="Proteomes" id="UP000585474"/>
    </source>
</evidence>